<dbReference type="Proteomes" id="UP000283586">
    <property type="component" value="Unassembled WGS sequence"/>
</dbReference>
<dbReference type="Proteomes" id="UP000095350">
    <property type="component" value="Unassembled WGS sequence"/>
</dbReference>
<dbReference type="EMBL" id="CYXZ01000030">
    <property type="protein sequence ID" value="CUN28661.1"/>
    <property type="molecule type" value="Genomic_DNA"/>
</dbReference>
<reference evidence="2 4" key="1">
    <citation type="submission" date="2015-09" db="EMBL/GenBank/DDBJ databases">
        <authorList>
            <consortium name="Pathogen Informatics"/>
        </authorList>
    </citation>
    <scope>NUCLEOTIDE SEQUENCE [LARGE SCALE GENOMIC DNA]</scope>
    <source>
        <strain evidence="2 4">2789STDY5834960</strain>
    </source>
</reference>
<dbReference type="EMBL" id="QRQN01000027">
    <property type="protein sequence ID" value="RHN04211.1"/>
    <property type="molecule type" value="Genomic_DNA"/>
</dbReference>
<feature type="domain" description="LicD/FKTN/FKRP nucleotidyltransferase" evidence="1">
    <location>
        <begin position="160"/>
        <end position="362"/>
    </location>
</feature>
<evidence type="ECO:0000259" key="1">
    <source>
        <dbReference type="Pfam" id="PF04991"/>
    </source>
</evidence>
<evidence type="ECO:0000313" key="4">
    <source>
        <dbReference type="Proteomes" id="UP000095350"/>
    </source>
</evidence>
<protein>
    <submittedName>
        <fullName evidence="2">LPS biosynthesis protein</fullName>
    </submittedName>
    <submittedName>
        <fullName evidence="3">LicD family protein</fullName>
    </submittedName>
</protein>
<name>A0A173VN67_9FIRM</name>
<dbReference type="Pfam" id="PF04991">
    <property type="entry name" value="LicD"/>
    <property type="match status" value="1"/>
</dbReference>
<organism evidence="2 4">
    <name type="scientific">Roseburia intestinalis</name>
    <dbReference type="NCBI Taxonomy" id="166486"/>
    <lineage>
        <taxon>Bacteria</taxon>
        <taxon>Bacillati</taxon>
        <taxon>Bacillota</taxon>
        <taxon>Clostridia</taxon>
        <taxon>Lachnospirales</taxon>
        <taxon>Lachnospiraceae</taxon>
        <taxon>Roseburia</taxon>
    </lineage>
</organism>
<reference evidence="3 5" key="2">
    <citation type="submission" date="2018-08" db="EMBL/GenBank/DDBJ databases">
        <title>A genome reference for cultivated species of the human gut microbiota.</title>
        <authorList>
            <person name="Zou Y."/>
            <person name="Xue W."/>
            <person name="Luo G."/>
        </authorList>
    </citation>
    <scope>NUCLEOTIDE SEQUENCE [LARGE SCALE GENOMIC DNA]</scope>
    <source>
        <strain evidence="3 5">AF31-21AC</strain>
    </source>
</reference>
<dbReference type="PANTHER" id="PTHR43404:SF2">
    <property type="entry name" value="LIPOPOLYSACCHARIDE CHOLINEPHOSPHOTRANSFERASE LICD"/>
    <property type="match status" value="1"/>
</dbReference>
<dbReference type="OrthoDB" id="9786100at2"/>
<dbReference type="AlphaFoldDB" id="A0A173VN67"/>
<dbReference type="InterPro" id="IPR007074">
    <property type="entry name" value="LicD/FKTN/FKRP_NTP_transf"/>
</dbReference>
<sequence length="384" mass="45301">MESKNFSEWVFLDIVEKNLTDIVEKNQDKIKKAKIVFFGITEATNVGISILMKKGISVYAVIDNNTSRKKMLIEGVTAYKPEELLCPYDENILIFIGTPYFDEMSKQVQTLGYDKENHIFRFFNPQEMMKRYSLCDLKEVTIEESKRIQIDILNYIREICEKNGLKYYLAYGTLLGAVRHKGFIPWDDDIDIYMPVKDIYCLYDILRNEKKYEMAMPAKSEGYFYFYPRIIDKRTVLNIVDFPLLIKSGISIDIFPLVALGDNLDQAREKMDCAVEEQKYIKHMISLRTSTEEIQKRLEQFWTEKLDADYLATKYCGNIFGPYGEREILESHIFKNIVPLQFEDDNFYGPKEYDSYLRAIYGNYLEYPPEDKRVSSHIWTGYWI</sequence>
<dbReference type="PANTHER" id="PTHR43404">
    <property type="entry name" value="LIPOPOLYSACCHARIDE CHOLINEPHOSPHOTRANSFERASE LICD"/>
    <property type="match status" value="1"/>
</dbReference>
<evidence type="ECO:0000313" key="5">
    <source>
        <dbReference type="Proteomes" id="UP000283586"/>
    </source>
</evidence>
<gene>
    <name evidence="3" type="ORF">DWZ31_16950</name>
    <name evidence="2" type="ORF">ERS852572_03228</name>
</gene>
<dbReference type="RefSeq" id="WP_055195681.1">
    <property type="nucleotide sequence ID" value="NZ_CABIYH010000030.1"/>
</dbReference>
<proteinExistence type="predicted"/>
<evidence type="ECO:0000313" key="3">
    <source>
        <dbReference type="EMBL" id="RHN04211.1"/>
    </source>
</evidence>
<dbReference type="PaxDb" id="166486-ERS852572_03228"/>
<dbReference type="GO" id="GO:0009100">
    <property type="term" value="P:glycoprotein metabolic process"/>
    <property type="evidence" value="ECO:0007669"/>
    <property type="project" value="UniProtKB-ARBA"/>
</dbReference>
<dbReference type="InterPro" id="IPR052942">
    <property type="entry name" value="LPS_cholinephosphotransferase"/>
</dbReference>
<accession>A0A173VN67</accession>
<dbReference type="STRING" id="166486.ERS852572_03228"/>
<evidence type="ECO:0000313" key="2">
    <source>
        <dbReference type="EMBL" id="CUN28661.1"/>
    </source>
</evidence>